<gene>
    <name evidence="1" type="ORF">FA95DRAFT_1071742</name>
</gene>
<protein>
    <submittedName>
        <fullName evidence="1">Uncharacterized protein</fullName>
    </submittedName>
</protein>
<accession>A0ACB8RVV3</accession>
<keyword evidence="2" id="KW-1185">Reference proteome</keyword>
<evidence type="ECO:0000313" key="1">
    <source>
        <dbReference type="EMBL" id="KAI0048384.1"/>
    </source>
</evidence>
<proteinExistence type="predicted"/>
<dbReference type="EMBL" id="MU275887">
    <property type="protein sequence ID" value="KAI0048384.1"/>
    <property type="molecule type" value="Genomic_DNA"/>
</dbReference>
<reference evidence="1" key="1">
    <citation type="submission" date="2021-02" db="EMBL/GenBank/DDBJ databases">
        <authorList>
            <consortium name="DOE Joint Genome Institute"/>
            <person name="Ahrendt S."/>
            <person name="Looney B.P."/>
            <person name="Miyauchi S."/>
            <person name="Morin E."/>
            <person name="Drula E."/>
            <person name="Courty P.E."/>
            <person name="Chicoki N."/>
            <person name="Fauchery L."/>
            <person name="Kohler A."/>
            <person name="Kuo A."/>
            <person name="Labutti K."/>
            <person name="Pangilinan J."/>
            <person name="Lipzen A."/>
            <person name="Riley R."/>
            <person name="Andreopoulos W."/>
            <person name="He G."/>
            <person name="Johnson J."/>
            <person name="Barry K.W."/>
            <person name="Grigoriev I.V."/>
            <person name="Nagy L."/>
            <person name="Hibbett D."/>
            <person name="Henrissat B."/>
            <person name="Matheny P.B."/>
            <person name="Labbe J."/>
            <person name="Martin F."/>
        </authorList>
    </citation>
    <scope>NUCLEOTIDE SEQUENCE</scope>
    <source>
        <strain evidence="1">FP105234-sp</strain>
    </source>
</reference>
<evidence type="ECO:0000313" key="2">
    <source>
        <dbReference type="Proteomes" id="UP000814033"/>
    </source>
</evidence>
<reference evidence="1" key="2">
    <citation type="journal article" date="2022" name="New Phytol.">
        <title>Evolutionary transition to the ectomycorrhizal habit in the genomes of a hyperdiverse lineage of mushroom-forming fungi.</title>
        <authorList>
            <person name="Looney B."/>
            <person name="Miyauchi S."/>
            <person name="Morin E."/>
            <person name="Drula E."/>
            <person name="Courty P.E."/>
            <person name="Kohler A."/>
            <person name="Kuo A."/>
            <person name="LaButti K."/>
            <person name="Pangilinan J."/>
            <person name="Lipzen A."/>
            <person name="Riley R."/>
            <person name="Andreopoulos W."/>
            <person name="He G."/>
            <person name="Johnson J."/>
            <person name="Nolan M."/>
            <person name="Tritt A."/>
            <person name="Barry K.W."/>
            <person name="Grigoriev I.V."/>
            <person name="Nagy L.G."/>
            <person name="Hibbett D."/>
            <person name="Henrissat B."/>
            <person name="Matheny P.B."/>
            <person name="Labbe J."/>
            <person name="Martin F.M."/>
        </authorList>
    </citation>
    <scope>NUCLEOTIDE SEQUENCE</scope>
    <source>
        <strain evidence="1">FP105234-sp</strain>
    </source>
</reference>
<sequence>MRPCGRTKARSGFLDSHPRSNNARLTLSSRHYPMAANKASSSLYARRKAFAIKHEEAEPLTRKDIQYDFLDHIFGSQECVFTDPFSPPDRVTFRDLYVHALTHSARCSRALKDKMQDVPDFGTDFAKISLLANVGRVNTTMTFLPEMRTSLRTYHPVPALQKADSNLQDAPRIKTILKACTLQDEANSLPVSPAELLERAAKGTVPSTSIVNLLFVLSNHFANVAQDHFGRLDIDFLDLFLPVHITSVSRARAFLWLVYHYHESPSSPNPFADNNAQQHRGLVPRLIDLSEEDFKLENLDPEDEKAYAAKMSQYRLDFLARHAKEYLAKGEGGEGTQPPPAKVKKGRGSKGKGAADKKKRQRPEPEPSTPPEDAEAVVEAPPLQRRRLSYDQRTPEDTAPRAAAAPPLERILSPAPAPAPRHYHPVDPRLRYGPQRSPLQQAWHIVATLDPLVDDEEGADSASHFSYMLRHQVLINLHAMYNPDRPLAHVGAD</sequence>
<comment type="caution">
    <text evidence="1">The sequence shown here is derived from an EMBL/GenBank/DDBJ whole genome shotgun (WGS) entry which is preliminary data.</text>
</comment>
<organism evidence="1 2">
    <name type="scientific">Auriscalpium vulgare</name>
    <dbReference type="NCBI Taxonomy" id="40419"/>
    <lineage>
        <taxon>Eukaryota</taxon>
        <taxon>Fungi</taxon>
        <taxon>Dikarya</taxon>
        <taxon>Basidiomycota</taxon>
        <taxon>Agaricomycotina</taxon>
        <taxon>Agaricomycetes</taxon>
        <taxon>Russulales</taxon>
        <taxon>Auriscalpiaceae</taxon>
        <taxon>Auriscalpium</taxon>
    </lineage>
</organism>
<dbReference type="Proteomes" id="UP000814033">
    <property type="component" value="Unassembled WGS sequence"/>
</dbReference>
<name>A0ACB8RVV3_9AGAM</name>